<comment type="caution">
    <text evidence="2">The sequence shown here is derived from an EMBL/GenBank/DDBJ whole genome shotgun (WGS) entry which is preliminary data.</text>
</comment>
<protein>
    <submittedName>
        <fullName evidence="2">Uncharacterized protein</fullName>
    </submittedName>
</protein>
<evidence type="ECO:0000313" key="3">
    <source>
        <dbReference type="Proteomes" id="UP001172155"/>
    </source>
</evidence>
<dbReference type="Proteomes" id="UP001172155">
    <property type="component" value="Unassembled WGS sequence"/>
</dbReference>
<keyword evidence="3" id="KW-1185">Reference proteome</keyword>
<evidence type="ECO:0000313" key="2">
    <source>
        <dbReference type="EMBL" id="KAK0742878.1"/>
    </source>
</evidence>
<organism evidence="2 3">
    <name type="scientific">Schizothecium vesticola</name>
    <dbReference type="NCBI Taxonomy" id="314040"/>
    <lineage>
        <taxon>Eukaryota</taxon>
        <taxon>Fungi</taxon>
        <taxon>Dikarya</taxon>
        <taxon>Ascomycota</taxon>
        <taxon>Pezizomycotina</taxon>
        <taxon>Sordariomycetes</taxon>
        <taxon>Sordariomycetidae</taxon>
        <taxon>Sordariales</taxon>
        <taxon>Schizotheciaceae</taxon>
        <taxon>Schizothecium</taxon>
    </lineage>
</organism>
<name>A0AA40EP24_9PEZI</name>
<feature type="region of interest" description="Disordered" evidence="1">
    <location>
        <begin position="1"/>
        <end position="27"/>
    </location>
</feature>
<sequence length="157" mass="16820">MQSLHDLHQSGAKGRLRNRPAPVRRADGGYGAVQANGSVGLPSVTAPEGSYFKVLGTAFRPDDEMNLHADSFSAAWAGDAGSRFDAEVIGDPEIAYKTSTVGPGTLLEAPSPWRPPSTEQRALSTTWSAWRWSSLAPSTLEARRLQVCLGANERLSL</sequence>
<gene>
    <name evidence="2" type="ORF">B0T18DRAFT_391768</name>
</gene>
<reference evidence="2" key="1">
    <citation type="submission" date="2023-06" db="EMBL/GenBank/DDBJ databases">
        <title>Genome-scale phylogeny and comparative genomics of the fungal order Sordariales.</title>
        <authorList>
            <consortium name="Lawrence Berkeley National Laboratory"/>
            <person name="Hensen N."/>
            <person name="Bonometti L."/>
            <person name="Westerberg I."/>
            <person name="Brannstrom I.O."/>
            <person name="Guillou S."/>
            <person name="Cros-Aarteil S."/>
            <person name="Calhoun S."/>
            <person name="Haridas S."/>
            <person name="Kuo A."/>
            <person name="Mondo S."/>
            <person name="Pangilinan J."/>
            <person name="Riley R."/>
            <person name="LaButti K."/>
            <person name="Andreopoulos B."/>
            <person name="Lipzen A."/>
            <person name="Chen C."/>
            <person name="Yanf M."/>
            <person name="Daum C."/>
            <person name="Ng V."/>
            <person name="Clum A."/>
            <person name="Steindorff A."/>
            <person name="Ohm R."/>
            <person name="Martin F."/>
            <person name="Silar P."/>
            <person name="Natvig D."/>
            <person name="Lalanne C."/>
            <person name="Gautier V."/>
            <person name="Ament-velasquez S.L."/>
            <person name="Kruys A."/>
            <person name="Hutchinson M.I."/>
            <person name="Powell A.J."/>
            <person name="Barry K."/>
            <person name="Miller A.N."/>
            <person name="Grigoriev I.V."/>
            <person name="Debuchy R."/>
            <person name="Gladieux P."/>
            <person name="Thoren M.H."/>
            <person name="Johannesson H."/>
        </authorList>
    </citation>
    <scope>NUCLEOTIDE SEQUENCE</scope>
    <source>
        <strain evidence="2">SMH3187-1</strain>
    </source>
</reference>
<dbReference type="EMBL" id="JAUKUD010000005">
    <property type="protein sequence ID" value="KAK0742878.1"/>
    <property type="molecule type" value="Genomic_DNA"/>
</dbReference>
<accession>A0AA40EP24</accession>
<proteinExistence type="predicted"/>
<evidence type="ECO:0000256" key="1">
    <source>
        <dbReference type="SAM" id="MobiDB-lite"/>
    </source>
</evidence>
<dbReference type="AlphaFoldDB" id="A0AA40EP24"/>